<evidence type="ECO:0000256" key="1">
    <source>
        <dbReference type="ARBA" id="ARBA00023002"/>
    </source>
</evidence>
<dbReference type="GO" id="GO:0033744">
    <property type="term" value="F:L-methionine:thioredoxin-disulfide S-oxidoreductase activity"/>
    <property type="evidence" value="ECO:0007669"/>
    <property type="project" value="RHEA"/>
</dbReference>
<feature type="chain" id="PRO_5016075338" description="Peptide methionine sulfoxide reductase MsrA" evidence="5">
    <location>
        <begin position="19"/>
        <end position="205"/>
    </location>
</feature>
<dbReference type="NCBIfam" id="TIGR00401">
    <property type="entry name" value="msrA"/>
    <property type="match status" value="1"/>
</dbReference>
<evidence type="ECO:0000256" key="5">
    <source>
        <dbReference type="SAM" id="SignalP"/>
    </source>
</evidence>
<evidence type="ECO:0000256" key="4">
    <source>
        <dbReference type="HAMAP-Rule" id="MF_01401"/>
    </source>
</evidence>
<protein>
    <recommendedName>
        <fullName evidence="4">Peptide methionine sulfoxide reductase MsrA</fullName>
        <shortName evidence="4">Protein-methionine-S-oxide reductase</shortName>
        <ecNumber evidence="4">1.8.4.11</ecNumber>
    </recommendedName>
    <alternativeName>
        <fullName evidence="4">Peptide-methionine (S)-S-oxide reductase</fullName>
        <shortName evidence="4">Peptide Met(O) reductase</shortName>
    </alternativeName>
</protein>
<dbReference type="PANTHER" id="PTHR43774:SF1">
    <property type="entry name" value="PEPTIDE METHIONINE SULFOXIDE REDUCTASE MSRA 2"/>
    <property type="match status" value="1"/>
</dbReference>
<feature type="domain" description="Peptide methionine sulphoxide reductase MsrA" evidence="6">
    <location>
        <begin position="34"/>
        <end position="185"/>
    </location>
</feature>
<comment type="catalytic activity">
    <reaction evidence="3 4">
        <text>[thioredoxin]-disulfide + L-methionine + H2O = L-methionine (S)-S-oxide + [thioredoxin]-dithiol</text>
        <dbReference type="Rhea" id="RHEA:19993"/>
        <dbReference type="Rhea" id="RHEA-COMP:10698"/>
        <dbReference type="Rhea" id="RHEA-COMP:10700"/>
        <dbReference type="ChEBI" id="CHEBI:15377"/>
        <dbReference type="ChEBI" id="CHEBI:29950"/>
        <dbReference type="ChEBI" id="CHEBI:50058"/>
        <dbReference type="ChEBI" id="CHEBI:57844"/>
        <dbReference type="ChEBI" id="CHEBI:58772"/>
        <dbReference type="EC" id="1.8.4.11"/>
    </reaction>
</comment>
<dbReference type="EC" id="1.8.4.11" evidence="4"/>
<dbReference type="Pfam" id="PF01625">
    <property type="entry name" value="PMSR"/>
    <property type="match status" value="1"/>
</dbReference>
<keyword evidence="1 4" id="KW-0560">Oxidoreductase</keyword>
<name>A0A2V3ZXK6_9BACT</name>
<keyword evidence="8" id="KW-1185">Reference proteome</keyword>
<reference evidence="7 8" key="1">
    <citation type="submission" date="2018-05" db="EMBL/GenBank/DDBJ databases">
        <title>Marinifilum breve JC075T sp. nov., a marine bacterium isolated from Yongle Blue Hole in the South China Sea.</title>
        <authorList>
            <person name="Fu T."/>
        </authorList>
    </citation>
    <scope>NUCLEOTIDE SEQUENCE [LARGE SCALE GENOMIC DNA]</scope>
    <source>
        <strain evidence="7 8">JC075</strain>
    </source>
</reference>
<dbReference type="PANTHER" id="PTHR43774">
    <property type="entry name" value="PEPTIDE METHIONINE SULFOXIDE REDUCTASE"/>
    <property type="match status" value="1"/>
</dbReference>
<evidence type="ECO:0000259" key="6">
    <source>
        <dbReference type="Pfam" id="PF01625"/>
    </source>
</evidence>
<dbReference type="Proteomes" id="UP000248079">
    <property type="component" value="Unassembled WGS sequence"/>
</dbReference>
<dbReference type="GO" id="GO:0008113">
    <property type="term" value="F:peptide-methionine (S)-S-oxide reductase activity"/>
    <property type="evidence" value="ECO:0007669"/>
    <property type="project" value="UniProtKB-UniRule"/>
</dbReference>
<sequence length="205" mass="23511">MKKSIVLIFMLVSGVTLGKTNMNTENQSKKMEIASFGAGCFWCVEAIFQELNGVEKVESGYMGGETKNPTYKEICTGETGHAEICQITYDRNVISFEELLEVFWQTHNPTTLNRQGADVGTQYRSAVFYHSDEQKELALKYKEKLNESGAWDDPIVTEITPASKFYIAENYHQDYFNNNSNQPYCSFVIKPKMEKFKKVFKNKLK</sequence>
<dbReference type="RefSeq" id="WP_110360678.1">
    <property type="nucleotide sequence ID" value="NZ_QFLI01000004.1"/>
</dbReference>
<evidence type="ECO:0000313" key="7">
    <source>
        <dbReference type="EMBL" id="PXY01046.1"/>
    </source>
</evidence>
<organism evidence="7 8">
    <name type="scientific">Marinifilum breve</name>
    <dbReference type="NCBI Taxonomy" id="2184082"/>
    <lineage>
        <taxon>Bacteria</taxon>
        <taxon>Pseudomonadati</taxon>
        <taxon>Bacteroidota</taxon>
        <taxon>Bacteroidia</taxon>
        <taxon>Marinilabiliales</taxon>
        <taxon>Marinifilaceae</taxon>
    </lineage>
</organism>
<comment type="function">
    <text evidence="4">Has an important function as a repair enzyme for proteins that have been inactivated by oxidation. Catalyzes the reversible oxidation-reduction of methionine sulfoxide in proteins to methionine.</text>
</comment>
<dbReference type="InterPro" id="IPR002569">
    <property type="entry name" value="Met_Sox_Rdtase_MsrA_dom"/>
</dbReference>
<dbReference type="Gene3D" id="3.30.1060.10">
    <property type="entry name" value="Peptide methionine sulphoxide reductase MsrA"/>
    <property type="match status" value="1"/>
</dbReference>
<comment type="caution">
    <text evidence="7">The sequence shown here is derived from an EMBL/GenBank/DDBJ whole genome shotgun (WGS) entry which is preliminary data.</text>
</comment>
<evidence type="ECO:0000256" key="3">
    <source>
        <dbReference type="ARBA" id="ARBA00048782"/>
    </source>
</evidence>
<dbReference type="AlphaFoldDB" id="A0A2V3ZXK6"/>
<dbReference type="HAMAP" id="MF_01401">
    <property type="entry name" value="MsrA"/>
    <property type="match status" value="1"/>
</dbReference>
<gene>
    <name evidence="4 7" type="primary">msrA</name>
    <name evidence="7" type="ORF">DF185_10350</name>
</gene>
<feature type="signal peptide" evidence="5">
    <location>
        <begin position="1"/>
        <end position="18"/>
    </location>
</feature>
<dbReference type="OrthoDB" id="4174719at2"/>
<proteinExistence type="inferred from homology"/>
<evidence type="ECO:0000313" key="8">
    <source>
        <dbReference type="Proteomes" id="UP000248079"/>
    </source>
</evidence>
<accession>A0A2V3ZXK6</accession>
<dbReference type="InterPro" id="IPR036509">
    <property type="entry name" value="Met_Sox_Rdtase_MsrA_sf"/>
</dbReference>
<evidence type="ECO:0000256" key="2">
    <source>
        <dbReference type="ARBA" id="ARBA00047806"/>
    </source>
</evidence>
<comment type="similarity">
    <text evidence="4">Belongs to the MsrA Met sulfoxide reductase family.</text>
</comment>
<comment type="catalytic activity">
    <reaction evidence="2 4">
        <text>L-methionyl-[protein] + [thioredoxin]-disulfide + H2O = L-methionyl-(S)-S-oxide-[protein] + [thioredoxin]-dithiol</text>
        <dbReference type="Rhea" id="RHEA:14217"/>
        <dbReference type="Rhea" id="RHEA-COMP:10698"/>
        <dbReference type="Rhea" id="RHEA-COMP:10700"/>
        <dbReference type="Rhea" id="RHEA-COMP:12313"/>
        <dbReference type="Rhea" id="RHEA-COMP:12315"/>
        <dbReference type="ChEBI" id="CHEBI:15377"/>
        <dbReference type="ChEBI" id="CHEBI:16044"/>
        <dbReference type="ChEBI" id="CHEBI:29950"/>
        <dbReference type="ChEBI" id="CHEBI:44120"/>
        <dbReference type="ChEBI" id="CHEBI:50058"/>
        <dbReference type="EC" id="1.8.4.11"/>
    </reaction>
</comment>
<dbReference type="SUPFAM" id="SSF55068">
    <property type="entry name" value="Peptide methionine sulfoxide reductase"/>
    <property type="match status" value="1"/>
</dbReference>
<feature type="active site" evidence="4">
    <location>
        <position position="40"/>
    </location>
</feature>
<keyword evidence="5" id="KW-0732">Signal</keyword>
<dbReference type="EMBL" id="QFLI01000004">
    <property type="protein sequence ID" value="PXY01046.1"/>
    <property type="molecule type" value="Genomic_DNA"/>
</dbReference>